<gene>
    <name evidence="2" type="ORF">KO353_08230</name>
</gene>
<keyword evidence="1" id="KW-1133">Transmembrane helix</keyword>
<evidence type="ECO:0000313" key="2">
    <source>
        <dbReference type="EMBL" id="QXM23340.1"/>
    </source>
</evidence>
<keyword evidence="1" id="KW-0812">Transmembrane</keyword>
<dbReference type="EMBL" id="CP076448">
    <property type="protein sequence ID" value="QXM23340.1"/>
    <property type="molecule type" value="Genomic_DNA"/>
</dbReference>
<dbReference type="RefSeq" id="WP_218284200.1">
    <property type="nucleotide sequence ID" value="NZ_CP076448.1"/>
</dbReference>
<evidence type="ECO:0000313" key="3">
    <source>
        <dbReference type="Proteomes" id="UP000694001"/>
    </source>
</evidence>
<feature type="transmembrane region" description="Helical" evidence="1">
    <location>
        <begin position="15"/>
        <end position="35"/>
    </location>
</feature>
<accession>A0A975TZG8</accession>
<proteinExistence type="predicted"/>
<sequence>MIEAITCLAATHDPWLVLLAGLMCGAGALSVMQLFRRAAADRGLAAFG</sequence>
<protein>
    <submittedName>
        <fullName evidence="2">Uncharacterized protein</fullName>
    </submittedName>
</protein>
<dbReference type="KEGG" id="elio:KO353_08230"/>
<dbReference type="AlphaFoldDB" id="A0A975TZG8"/>
<keyword evidence="3" id="KW-1185">Reference proteome</keyword>
<name>A0A975TZG8_9PROT</name>
<keyword evidence="1" id="KW-0472">Membrane</keyword>
<dbReference type="Proteomes" id="UP000694001">
    <property type="component" value="Chromosome"/>
</dbReference>
<reference evidence="2" key="1">
    <citation type="submission" date="2021-06" db="EMBL/GenBank/DDBJ databases">
        <title>Elioraea tepida, sp. nov., a moderately thermophilic aerobic anoxygenic phototrophic bacterium isolated from an alkaline siliceous hot spring mat community in Yellowstone National Park, WY, USA.</title>
        <authorList>
            <person name="Saini M.K."/>
            <person name="Yoshida S."/>
            <person name="Sebastian A."/>
            <person name="Hirose S."/>
            <person name="Hara E."/>
            <person name="Tamaki H."/>
            <person name="Soulier N.T."/>
            <person name="Albert I."/>
            <person name="Hanada S."/>
            <person name="Bryant D.A."/>
            <person name="Tank M."/>
        </authorList>
    </citation>
    <scope>NUCLEOTIDE SEQUENCE</scope>
    <source>
        <strain evidence="2">MS-P2</strain>
    </source>
</reference>
<organism evidence="2 3">
    <name type="scientific">Elioraea tepida</name>
    <dbReference type="NCBI Taxonomy" id="2843330"/>
    <lineage>
        <taxon>Bacteria</taxon>
        <taxon>Pseudomonadati</taxon>
        <taxon>Pseudomonadota</taxon>
        <taxon>Alphaproteobacteria</taxon>
        <taxon>Acetobacterales</taxon>
        <taxon>Elioraeaceae</taxon>
        <taxon>Elioraea</taxon>
    </lineage>
</organism>
<evidence type="ECO:0000256" key="1">
    <source>
        <dbReference type="SAM" id="Phobius"/>
    </source>
</evidence>